<keyword evidence="5" id="KW-0406">Ion transport</keyword>
<reference evidence="12" key="1">
    <citation type="submission" date="2022-11" db="UniProtKB">
        <authorList>
            <consortium name="WormBaseParasite"/>
        </authorList>
    </citation>
    <scope>IDENTIFICATION</scope>
</reference>
<dbReference type="Gene3D" id="1.10.287.630">
    <property type="entry name" value="Helix hairpin bin"/>
    <property type="match status" value="1"/>
</dbReference>
<keyword evidence="6 9" id="KW-0472">Membrane</keyword>
<feature type="transmembrane region" description="Helical" evidence="9">
    <location>
        <begin position="58"/>
        <end position="80"/>
    </location>
</feature>
<dbReference type="GO" id="GO:0030553">
    <property type="term" value="F:cGMP binding"/>
    <property type="evidence" value="ECO:0007669"/>
    <property type="project" value="TreeGrafter"/>
</dbReference>
<keyword evidence="2" id="KW-0813">Transport</keyword>
<name>A0A915PDQ1_9BILA</name>
<evidence type="ECO:0000256" key="5">
    <source>
        <dbReference type="ARBA" id="ARBA00023065"/>
    </source>
</evidence>
<keyword evidence="4 9" id="KW-1133">Transmembrane helix</keyword>
<proteinExistence type="predicted"/>
<evidence type="ECO:0000256" key="4">
    <source>
        <dbReference type="ARBA" id="ARBA00022989"/>
    </source>
</evidence>
<dbReference type="PROSITE" id="PS00889">
    <property type="entry name" value="CNMP_BINDING_2"/>
    <property type="match status" value="1"/>
</dbReference>
<evidence type="ECO:0000259" key="10">
    <source>
        <dbReference type="PROSITE" id="PS50042"/>
    </source>
</evidence>
<evidence type="ECO:0000256" key="7">
    <source>
        <dbReference type="ARBA" id="ARBA00023286"/>
    </source>
</evidence>
<dbReference type="InterPro" id="IPR018490">
    <property type="entry name" value="cNMP-bd_dom_sf"/>
</dbReference>
<feature type="domain" description="Cyclic nucleotide-binding" evidence="10">
    <location>
        <begin position="137"/>
        <end position="260"/>
    </location>
</feature>
<dbReference type="Pfam" id="PF00027">
    <property type="entry name" value="cNMP_binding"/>
    <property type="match status" value="1"/>
</dbReference>
<dbReference type="PANTHER" id="PTHR45638:SF11">
    <property type="entry name" value="CYCLIC NUCLEOTIDE-GATED CATION CHANNEL SUBUNIT A"/>
    <property type="match status" value="1"/>
</dbReference>
<evidence type="ECO:0000256" key="2">
    <source>
        <dbReference type="ARBA" id="ARBA00022448"/>
    </source>
</evidence>
<keyword evidence="11" id="KW-1185">Reference proteome</keyword>
<dbReference type="InterPro" id="IPR014710">
    <property type="entry name" value="RmlC-like_jellyroll"/>
</dbReference>
<evidence type="ECO:0000256" key="6">
    <source>
        <dbReference type="ARBA" id="ARBA00023136"/>
    </source>
</evidence>
<feature type="transmembrane region" description="Helical" evidence="9">
    <location>
        <begin position="28"/>
        <end position="46"/>
    </location>
</feature>
<dbReference type="GO" id="GO:0044877">
    <property type="term" value="F:protein-containing complex binding"/>
    <property type="evidence" value="ECO:0007669"/>
    <property type="project" value="TreeGrafter"/>
</dbReference>
<dbReference type="GO" id="GO:0005223">
    <property type="term" value="F:intracellularly cGMP-activated cation channel activity"/>
    <property type="evidence" value="ECO:0007669"/>
    <property type="project" value="TreeGrafter"/>
</dbReference>
<dbReference type="GO" id="GO:0017071">
    <property type="term" value="C:intracellular cyclic nucleotide activated cation channel complex"/>
    <property type="evidence" value="ECO:0007669"/>
    <property type="project" value="TreeGrafter"/>
</dbReference>
<dbReference type="Proteomes" id="UP000887581">
    <property type="component" value="Unplaced"/>
</dbReference>
<dbReference type="WBParaSite" id="sdigi.contig1117.g10196.t1">
    <property type="protein sequence ID" value="sdigi.contig1117.g10196.t1"/>
    <property type="gene ID" value="sdigi.contig1117.g10196"/>
</dbReference>
<evidence type="ECO:0000256" key="8">
    <source>
        <dbReference type="ARBA" id="ARBA00023303"/>
    </source>
</evidence>
<sequence length="342" mass="39182">MLPGYLLALQRTMKTIGMFGTEEITYSNSVYTGSMGLLSALFIYYCRFFKLFEPSPKYSLQFLFETADTLIGLIIFAVIIGDIGNMVANINATKAGLENVLDGCKQYMINRRVPLQLQKKVINWLSYTRDTGQLRIHEQDCELSLLSELILMMKLQAFSSGDYVFKKGEIGKKMYIVRRGQLEVINDDDATVLAILKEGSVFGELSILNIPGNKDMNKRTATVRSIGFSDLHVLEKESLQNVLDEYPDVKQSFIEKGKKLLQKDGLLNMKQWEEEVMDLEEHKNMKQSFLRMQNIADQLNDNIEKLFGDLAESSNEMKRRLFELENGIPWSIQRDCDCMPNK</sequence>
<evidence type="ECO:0000256" key="9">
    <source>
        <dbReference type="SAM" id="Phobius"/>
    </source>
</evidence>
<keyword evidence="7" id="KW-1071">Ligand-gated ion channel</keyword>
<organism evidence="11 12">
    <name type="scientific">Setaria digitata</name>
    <dbReference type="NCBI Taxonomy" id="48799"/>
    <lineage>
        <taxon>Eukaryota</taxon>
        <taxon>Metazoa</taxon>
        <taxon>Ecdysozoa</taxon>
        <taxon>Nematoda</taxon>
        <taxon>Chromadorea</taxon>
        <taxon>Rhabditida</taxon>
        <taxon>Spirurina</taxon>
        <taxon>Spiruromorpha</taxon>
        <taxon>Filarioidea</taxon>
        <taxon>Setariidae</taxon>
        <taxon>Setaria</taxon>
    </lineage>
</organism>
<dbReference type="Gene3D" id="2.60.120.10">
    <property type="entry name" value="Jelly Rolls"/>
    <property type="match status" value="1"/>
</dbReference>
<dbReference type="GO" id="GO:0005222">
    <property type="term" value="F:intracellularly cAMP-activated cation channel activity"/>
    <property type="evidence" value="ECO:0007669"/>
    <property type="project" value="TreeGrafter"/>
</dbReference>
<dbReference type="Pfam" id="PF16526">
    <property type="entry name" value="CLZ"/>
    <property type="match status" value="1"/>
</dbReference>
<dbReference type="GO" id="GO:0005886">
    <property type="term" value="C:plasma membrane"/>
    <property type="evidence" value="ECO:0007669"/>
    <property type="project" value="TreeGrafter"/>
</dbReference>
<dbReference type="CDD" id="cd00038">
    <property type="entry name" value="CAP_ED"/>
    <property type="match status" value="1"/>
</dbReference>
<accession>A0A915PDQ1</accession>
<protein>
    <submittedName>
        <fullName evidence="12">Cyclic nucleotide-binding domain-containing protein</fullName>
    </submittedName>
</protein>
<dbReference type="SMART" id="SM00100">
    <property type="entry name" value="cNMP"/>
    <property type="match status" value="1"/>
</dbReference>
<dbReference type="PROSITE" id="PS50042">
    <property type="entry name" value="CNMP_BINDING_3"/>
    <property type="match status" value="1"/>
</dbReference>
<evidence type="ECO:0000256" key="3">
    <source>
        <dbReference type="ARBA" id="ARBA00022692"/>
    </source>
</evidence>
<evidence type="ECO:0000313" key="11">
    <source>
        <dbReference type="Proteomes" id="UP000887581"/>
    </source>
</evidence>
<keyword evidence="3 9" id="KW-0812">Transmembrane</keyword>
<evidence type="ECO:0000256" key="1">
    <source>
        <dbReference type="ARBA" id="ARBA00004141"/>
    </source>
</evidence>
<dbReference type="PANTHER" id="PTHR45638">
    <property type="entry name" value="CYCLIC NUCLEOTIDE-GATED CATION CHANNEL SUBUNIT A"/>
    <property type="match status" value="1"/>
</dbReference>
<evidence type="ECO:0000313" key="12">
    <source>
        <dbReference type="WBParaSite" id="sdigi.contig1117.g10196.t1"/>
    </source>
</evidence>
<dbReference type="SUPFAM" id="SSF51206">
    <property type="entry name" value="cAMP-binding domain-like"/>
    <property type="match status" value="1"/>
</dbReference>
<dbReference type="AlphaFoldDB" id="A0A915PDQ1"/>
<keyword evidence="8" id="KW-0407">Ion channel</keyword>
<comment type="subcellular location">
    <subcellularLocation>
        <location evidence="1">Membrane</location>
        <topology evidence="1">Multi-pass membrane protein</topology>
    </subcellularLocation>
</comment>
<dbReference type="InterPro" id="IPR000595">
    <property type="entry name" value="cNMP-bd_dom"/>
</dbReference>
<dbReference type="InterPro" id="IPR032406">
    <property type="entry name" value="CLZ_dom"/>
</dbReference>
<dbReference type="InterPro" id="IPR018488">
    <property type="entry name" value="cNMP-bd_CS"/>
</dbReference>
<dbReference type="InterPro" id="IPR050866">
    <property type="entry name" value="CNG_cation_channel"/>
</dbReference>